<dbReference type="PANTHER" id="PTHR43798:SF33">
    <property type="entry name" value="HYDROLASE, PUTATIVE (AFU_ORTHOLOGUE AFUA_2G14860)-RELATED"/>
    <property type="match status" value="1"/>
</dbReference>
<feature type="domain" description="AB hydrolase-1" evidence="1">
    <location>
        <begin position="7"/>
        <end position="232"/>
    </location>
</feature>
<gene>
    <name evidence="2" type="ORF">GCM10023168_15130</name>
</gene>
<dbReference type="SUPFAM" id="SSF53474">
    <property type="entry name" value="alpha/beta-Hydrolases"/>
    <property type="match status" value="1"/>
</dbReference>
<reference evidence="3" key="1">
    <citation type="journal article" date="2019" name="Int. J. Syst. Evol. Microbiol.">
        <title>The Global Catalogue of Microorganisms (GCM) 10K type strain sequencing project: providing services to taxonomists for standard genome sequencing and annotation.</title>
        <authorList>
            <consortium name="The Broad Institute Genomics Platform"/>
            <consortium name="The Broad Institute Genome Sequencing Center for Infectious Disease"/>
            <person name="Wu L."/>
            <person name="Ma J."/>
        </authorList>
    </citation>
    <scope>NUCLEOTIDE SEQUENCE [LARGE SCALE GENOMIC DNA]</scope>
    <source>
        <strain evidence="3">JCM 17809</strain>
    </source>
</reference>
<dbReference type="Pfam" id="PF12697">
    <property type="entry name" value="Abhydrolase_6"/>
    <property type="match status" value="1"/>
</dbReference>
<proteinExistence type="predicted"/>
<dbReference type="Gene3D" id="3.40.50.1820">
    <property type="entry name" value="alpha/beta hydrolase"/>
    <property type="match status" value="1"/>
</dbReference>
<dbReference type="InterPro" id="IPR029058">
    <property type="entry name" value="AB_hydrolase_fold"/>
</dbReference>
<evidence type="ECO:0000259" key="1">
    <source>
        <dbReference type="Pfam" id="PF12697"/>
    </source>
</evidence>
<dbReference type="PANTHER" id="PTHR43798">
    <property type="entry name" value="MONOACYLGLYCEROL LIPASE"/>
    <property type="match status" value="1"/>
</dbReference>
<dbReference type="RefSeq" id="WP_345204210.1">
    <property type="nucleotide sequence ID" value="NZ_BAABGM010000010.1"/>
</dbReference>
<dbReference type="EMBL" id="BAABGM010000010">
    <property type="protein sequence ID" value="GAA4403522.1"/>
    <property type="molecule type" value="Genomic_DNA"/>
</dbReference>
<dbReference type="InterPro" id="IPR000073">
    <property type="entry name" value="AB_hydrolase_1"/>
</dbReference>
<protein>
    <recommendedName>
        <fullName evidence="1">AB hydrolase-1 domain-containing protein</fullName>
    </recommendedName>
</protein>
<comment type="caution">
    <text evidence="2">The sequence shown here is derived from an EMBL/GenBank/DDBJ whole genome shotgun (WGS) entry which is preliminary data.</text>
</comment>
<evidence type="ECO:0000313" key="3">
    <source>
        <dbReference type="Proteomes" id="UP001500945"/>
    </source>
</evidence>
<name>A0ABP8KC04_9MICO</name>
<dbReference type="InterPro" id="IPR050266">
    <property type="entry name" value="AB_hydrolase_sf"/>
</dbReference>
<dbReference type="PRINTS" id="PR00111">
    <property type="entry name" value="ABHYDROLASE"/>
</dbReference>
<evidence type="ECO:0000313" key="2">
    <source>
        <dbReference type="EMBL" id="GAA4403522.1"/>
    </source>
</evidence>
<organism evidence="2 3">
    <name type="scientific">Fodinibacter luteus</name>
    <dbReference type="NCBI Taxonomy" id="552064"/>
    <lineage>
        <taxon>Bacteria</taxon>
        <taxon>Bacillati</taxon>
        <taxon>Actinomycetota</taxon>
        <taxon>Actinomycetes</taxon>
        <taxon>Micrococcales</taxon>
        <taxon>Intrasporangiaceae</taxon>
        <taxon>Fodinibacter (ex Wang et al. 2009)</taxon>
    </lineage>
</organism>
<dbReference type="Proteomes" id="UP001500945">
    <property type="component" value="Unassembled WGS sequence"/>
</dbReference>
<keyword evidence="3" id="KW-1185">Reference proteome</keyword>
<sequence length="245" mass="26158">MGAPVRVVLVHGSQLSGAQWWRYAALLGPDVELAVPDLPAHGSRRDEAFTWERALEVVGDAVEGGTPGLPVVLVGHSLGGYLALAWAAEHPRRLAGLGLLGASAVPAGPGAALYRAIAGVEQRLGVDRMSRALDRQFAALLPEELAHVIKEAGYGFDGIPAAWAGVMGRCRPEMLADVTAPVLLVNGQLDQLRVDVRRYARAARSARWVRVVTVRHGLHVFPLTHPHETAAALWELVTSARRPSG</sequence>
<accession>A0ABP8KC04</accession>